<organism evidence="3 4">
    <name type="scientific">Bacillus thuringiensis</name>
    <dbReference type="NCBI Taxonomy" id="1428"/>
    <lineage>
        <taxon>Bacteria</taxon>
        <taxon>Bacillati</taxon>
        <taxon>Bacillota</taxon>
        <taxon>Bacilli</taxon>
        <taxon>Bacillales</taxon>
        <taxon>Bacillaceae</taxon>
        <taxon>Bacillus</taxon>
        <taxon>Bacillus cereus group</taxon>
    </lineage>
</organism>
<dbReference type="InterPro" id="IPR010095">
    <property type="entry name" value="Cas12f1-like_TNB"/>
</dbReference>
<proteinExistence type="predicted"/>
<dbReference type="EMBL" id="NVDU01000050">
    <property type="protein sequence ID" value="PFV27909.1"/>
    <property type="molecule type" value="Genomic_DNA"/>
</dbReference>
<dbReference type="Proteomes" id="UP000223366">
    <property type="component" value="Unassembled WGS sequence"/>
</dbReference>
<name>A0A9X7GCC7_BACTU</name>
<evidence type="ECO:0000256" key="1">
    <source>
        <dbReference type="ARBA" id="ARBA00023125"/>
    </source>
</evidence>
<dbReference type="GO" id="GO:0003677">
    <property type="term" value="F:DNA binding"/>
    <property type="evidence" value="ECO:0007669"/>
    <property type="project" value="UniProtKB-KW"/>
</dbReference>
<dbReference type="Pfam" id="PF07282">
    <property type="entry name" value="Cas12f1-like_TNB"/>
    <property type="match status" value="1"/>
</dbReference>
<feature type="domain" description="Cas12f1-like TNB" evidence="2">
    <location>
        <begin position="16"/>
        <end position="54"/>
    </location>
</feature>
<comment type="caution">
    <text evidence="3">The sequence shown here is derived from an EMBL/GenBank/DDBJ whole genome shotgun (WGS) entry which is preliminary data.</text>
</comment>
<evidence type="ECO:0000259" key="2">
    <source>
        <dbReference type="Pfam" id="PF07282"/>
    </source>
</evidence>
<evidence type="ECO:0000313" key="3">
    <source>
        <dbReference type="EMBL" id="PFV27909.1"/>
    </source>
</evidence>
<protein>
    <recommendedName>
        <fullName evidence="2">Cas12f1-like TNB domain-containing protein</fullName>
    </recommendedName>
</protein>
<reference evidence="3 4" key="1">
    <citation type="submission" date="2017-09" db="EMBL/GenBank/DDBJ databases">
        <title>Large-scale bioinformatics analysis of Bacillus genomes uncovers conserved roles of natural products in bacterial physiology.</title>
        <authorList>
            <consortium name="Agbiome Team Llc"/>
            <person name="Bleich R.M."/>
            <person name="Grubbs K.J."/>
            <person name="Santa Maria K.C."/>
            <person name="Allen S.E."/>
            <person name="Farag S."/>
            <person name="Shank E.A."/>
            <person name="Bowers A."/>
        </authorList>
    </citation>
    <scope>NUCLEOTIDE SEQUENCE [LARGE SCALE GENOMIC DNA]</scope>
    <source>
        <strain evidence="3 4">AFS060060</strain>
    </source>
</reference>
<sequence length="64" mass="7566">MLKNRKLVKAISDMSWSQFQTMLKYKVKWCSEQLVVISKTFASSQLCFNCNYKNIDAKNLNIRE</sequence>
<accession>A0A9X7GCC7</accession>
<gene>
    <name evidence="3" type="ORF">COK99_22490</name>
</gene>
<evidence type="ECO:0000313" key="4">
    <source>
        <dbReference type="Proteomes" id="UP000223366"/>
    </source>
</evidence>
<keyword evidence="1" id="KW-0238">DNA-binding</keyword>
<dbReference type="AlphaFoldDB" id="A0A9X7GCC7"/>